<proteinExistence type="predicted"/>
<evidence type="ECO:0000313" key="3">
    <source>
        <dbReference type="Proteomes" id="UP000676336"/>
    </source>
</evidence>
<comment type="caution">
    <text evidence="2">The sequence shown here is derived from an EMBL/GenBank/DDBJ whole genome shotgun (WGS) entry which is preliminary data.</text>
</comment>
<feature type="non-terminal residue" evidence="2">
    <location>
        <position position="1"/>
    </location>
</feature>
<sequence>PRTPYRRSSNMVHVELIFTNTTATKDIYSIKCIKLKSGVNIDGFNEIDVLPSSASIVSSIGIDFNDKTQPASFDVSFDGRQLSTPLSISCHVGELIEQKFLNEQQFNQNLVNLRGMNEINDSINLSETQMGKLNFTSIQAKVLQCAHVSSVPS</sequence>
<dbReference type="Proteomes" id="UP000676336">
    <property type="component" value="Unassembled WGS sequence"/>
</dbReference>
<protein>
    <recommendedName>
        <fullName evidence="1">AP-3 complex subunit beta C-terminal domain-containing protein</fullName>
    </recommendedName>
</protein>
<reference evidence="2" key="1">
    <citation type="submission" date="2021-02" db="EMBL/GenBank/DDBJ databases">
        <authorList>
            <person name="Nowell W R."/>
        </authorList>
    </citation>
    <scope>NUCLEOTIDE SEQUENCE</scope>
</reference>
<dbReference type="InterPro" id="IPR029390">
    <property type="entry name" value="AP3B_C"/>
</dbReference>
<feature type="non-terminal residue" evidence="2">
    <location>
        <position position="153"/>
    </location>
</feature>
<dbReference type="EMBL" id="CAJOBI010354496">
    <property type="protein sequence ID" value="CAF5223148.1"/>
    <property type="molecule type" value="Genomic_DNA"/>
</dbReference>
<gene>
    <name evidence="2" type="ORF">SMN809_LOCUS83182</name>
</gene>
<accession>A0A8S3JWJ0</accession>
<feature type="domain" description="AP-3 complex subunit beta C-terminal" evidence="1">
    <location>
        <begin position="1"/>
        <end position="69"/>
    </location>
</feature>
<evidence type="ECO:0000259" key="1">
    <source>
        <dbReference type="Pfam" id="PF14796"/>
    </source>
</evidence>
<dbReference type="AlphaFoldDB" id="A0A8S3JWJ0"/>
<name>A0A8S3JWJ0_9BILA</name>
<evidence type="ECO:0000313" key="2">
    <source>
        <dbReference type="EMBL" id="CAF5223148.1"/>
    </source>
</evidence>
<organism evidence="2 3">
    <name type="scientific">Rotaria magnacalcarata</name>
    <dbReference type="NCBI Taxonomy" id="392030"/>
    <lineage>
        <taxon>Eukaryota</taxon>
        <taxon>Metazoa</taxon>
        <taxon>Spiralia</taxon>
        <taxon>Gnathifera</taxon>
        <taxon>Rotifera</taxon>
        <taxon>Eurotatoria</taxon>
        <taxon>Bdelloidea</taxon>
        <taxon>Philodinida</taxon>
        <taxon>Philodinidae</taxon>
        <taxon>Rotaria</taxon>
    </lineage>
</organism>
<dbReference type="Pfam" id="PF14796">
    <property type="entry name" value="AP3B1_C"/>
    <property type="match status" value="1"/>
</dbReference>